<feature type="transmembrane region" description="Helical" evidence="9">
    <location>
        <begin position="190"/>
        <end position="211"/>
    </location>
</feature>
<accession>A0A271J219</accession>
<feature type="transmembrane region" description="Helical" evidence="9">
    <location>
        <begin position="536"/>
        <end position="556"/>
    </location>
</feature>
<gene>
    <name evidence="10" type="ORF">BSZ37_14530</name>
</gene>
<dbReference type="OrthoDB" id="9810952at2"/>
<dbReference type="RefSeq" id="WP_095511237.1">
    <property type="nucleotide sequence ID" value="NZ_MQWD01000001.1"/>
</dbReference>
<evidence type="ECO:0000256" key="7">
    <source>
        <dbReference type="ARBA" id="ARBA00023065"/>
    </source>
</evidence>
<evidence type="ECO:0000256" key="3">
    <source>
        <dbReference type="ARBA" id="ARBA00022448"/>
    </source>
</evidence>
<dbReference type="EMBL" id="MQWD01000001">
    <property type="protein sequence ID" value="PAP77571.1"/>
    <property type="molecule type" value="Genomic_DNA"/>
</dbReference>
<sequence>MIIDWKAIAGIMGVLLGALGVALVVPALVGLLYGEPEWWAFAATAAGSGIVGGGLWLAFRPKEELRVREGFAIVALAWFVLSLVGALPWTMTGVLDSYADAFFEVMSGFTTTGATILGGATTPQIEAVPNAFLFWRSLTHWLGGMGIIVLTIAVLPLLGVGGMQLFKAEVPGPSADKLTPRVSETAKRLWAIYVALTAIQVILLLPAMSFFDAVNHAMATLATGGFSTENGSVGQYGSAYVDWVVTVFMVLAGMNFVLHYRLLHKDWSATNNEELKVYFAFLGGATLLLTLVLWTPTGDVLPAPVTLDGEVVTQDVVDQTVGAAQAEADAAAEGADLEEVETESADRVGGENIGGGAQEAAELASREERGRTVVRYDSFWDSLRYAAFQAAAIITTTGFGTADYEVWPPLALVVLFALFFVGGMAGSTGGGVKVVRVLLILKNSFRELRQLVHPQAILPIRLDHRVVPEGILRNVLSFIVFYVGLIGLGTLLMGILGLDIWSAFSATFSCVGNVGPAFGAMGPTENYTHVPTAGKWILSVLMMAGRLEIFTVLLLFTPGFWKR</sequence>
<dbReference type="GO" id="GO:0005886">
    <property type="term" value="C:plasma membrane"/>
    <property type="evidence" value="ECO:0007669"/>
    <property type="project" value="UniProtKB-SubCell"/>
</dbReference>
<organism evidence="10 11">
    <name type="scientific">Rubrivirga marina</name>
    <dbReference type="NCBI Taxonomy" id="1196024"/>
    <lineage>
        <taxon>Bacteria</taxon>
        <taxon>Pseudomonadati</taxon>
        <taxon>Rhodothermota</taxon>
        <taxon>Rhodothermia</taxon>
        <taxon>Rhodothermales</taxon>
        <taxon>Rubricoccaceae</taxon>
        <taxon>Rubrivirga</taxon>
    </lineage>
</organism>
<evidence type="ECO:0000256" key="2">
    <source>
        <dbReference type="ARBA" id="ARBA00009137"/>
    </source>
</evidence>
<name>A0A271J219_9BACT</name>
<dbReference type="PANTHER" id="PTHR32024">
    <property type="entry name" value="TRK SYSTEM POTASSIUM UPTAKE PROTEIN TRKG-RELATED"/>
    <property type="match status" value="1"/>
</dbReference>
<dbReference type="InterPro" id="IPR003445">
    <property type="entry name" value="Cat_transpt"/>
</dbReference>
<dbReference type="AlphaFoldDB" id="A0A271J219"/>
<feature type="transmembrane region" description="Helical" evidence="9">
    <location>
        <begin position="38"/>
        <end position="59"/>
    </location>
</feature>
<keyword evidence="5 9" id="KW-0812">Transmembrane</keyword>
<protein>
    <submittedName>
        <fullName evidence="10">Potassium transporter</fullName>
    </submittedName>
</protein>
<keyword evidence="6 9" id="KW-1133">Transmembrane helix</keyword>
<keyword evidence="7" id="KW-0406">Ion transport</keyword>
<comment type="caution">
    <text evidence="10">The sequence shown here is derived from an EMBL/GenBank/DDBJ whole genome shotgun (WGS) entry which is preliminary data.</text>
</comment>
<dbReference type="GO" id="GO:0030001">
    <property type="term" value="P:metal ion transport"/>
    <property type="evidence" value="ECO:0007669"/>
    <property type="project" value="UniProtKB-ARBA"/>
</dbReference>
<dbReference type="PANTHER" id="PTHR32024:SF2">
    <property type="entry name" value="TRK SYSTEM POTASSIUM UPTAKE PROTEIN TRKG-RELATED"/>
    <property type="match status" value="1"/>
</dbReference>
<comment type="subcellular location">
    <subcellularLocation>
        <location evidence="1">Cell membrane</location>
        <topology evidence="1">Multi-pass membrane protein</topology>
    </subcellularLocation>
</comment>
<feature type="transmembrane region" description="Helical" evidence="9">
    <location>
        <begin position="243"/>
        <end position="263"/>
    </location>
</feature>
<evidence type="ECO:0000256" key="8">
    <source>
        <dbReference type="ARBA" id="ARBA00023136"/>
    </source>
</evidence>
<feature type="transmembrane region" description="Helical" evidence="9">
    <location>
        <begin position="475"/>
        <end position="498"/>
    </location>
</feature>
<keyword evidence="8 9" id="KW-0472">Membrane</keyword>
<comment type="similarity">
    <text evidence="2">Belongs to the TrkH potassium transport family.</text>
</comment>
<feature type="transmembrane region" description="Helical" evidence="9">
    <location>
        <begin position="7"/>
        <end position="32"/>
    </location>
</feature>
<feature type="transmembrane region" description="Helical" evidence="9">
    <location>
        <begin position="71"/>
        <end position="91"/>
    </location>
</feature>
<evidence type="ECO:0000313" key="10">
    <source>
        <dbReference type="EMBL" id="PAP77571.1"/>
    </source>
</evidence>
<feature type="transmembrane region" description="Helical" evidence="9">
    <location>
        <begin position="138"/>
        <end position="158"/>
    </location>
</feature>
<keyword evidence="11" id="KW-1185">Reference proteome</keyword>
<evidence type="ECO:0000313" key="11">
    <source>
        <dbReference type="Proteomes" id="UP000216339"/>
    </source>
</evidence>
<feature type="transmembrane region" description="Helical" evidence="9">
    <location>
        <begin position="275"/>
        <end position="294"/>
    </location>
</feature>
<reference evidence="10 11" key="1">
    <citation type="submission" date="2016-11" db="EMBL/GenBank/DDBJ databases">
        <title>Study of marine rhodopsin-containing bacteria.</title>
        <authorList>
            <person name="Yoshizawa S."/>
            <person name="Kumagai Y."/>
            <person name="Kogure K."/>
        </authorList>
    </citation>
    <scope>NUCLEOTIDE SEQUENCE [LARGE SCALE GENOMIC DNA]</scope>
    <source>
        <strain evidence="10 11">SAORIC-28</strain>
    </source>
</reference>
<dbReference type="Pfam" id="PF02386">
    <property type="entry name" value="TrkH"/>
    <property type="match status" value="1"/>
</dbReference>
<evidence type="ECO:0000256" key="9">
    <source>
        <dbReference type="SAM" id="Phobius"/>
    </source>
</evidence>
<keyword evidence="4" id="KW-1003">Cell membrane</keyword>
<evidence type="ECO:0000256" key="4">
    <source>
        <dbReference type="ARBA" id="ARBA00022475"/>
    </source>
</evidence>
<dbReference type="Proteomes" id="UP000216339">
    <property type="component" value="Unassembled WGS sequence"/>
</dbReference>
<evidence type="ECO:0000256" key="5">
    <source>
        <dbReference type="ARBA" id="ARBA00022692"/>
    </source>
</evidence>
<evidence type="ECO:0000256" key="6">
    <source>
        <dbReference type="ARBA" id="ARBA00022989"/>
    </source>
</evidence>
<dbReference type="GO" id="GO:0008324">
    <property type="term" value="F:monoatomic cation transmembrane transporter activity"/>
    <property type="evidence" value="ECO:0007669"/>
    <property type="project" value="InterPro"/>
</dbReference>
<proteinExistence type="inferred from homology"/>
<keyword evidence="3" id="KW-0813">Transport</keyword>
<feature type="transmembrane region" description="Helical" evidence="9">
    <location>
        <begin position="410"/>
        <end position="439"/>
    </location>
</feature>
<evidence type="ECO:0000256" key="1">
    <source>
        <dbReference type="ARBA" id="ARBA00004651"/>
    </source>
</evidence>